<comment type="caution">
    <text evidence="2">The sequence shown here is derived from an EMBL/GenBank/DDBJ whole genome shotgun (WGS) entry which is preliminary data.</text>
</comment>
<proteinExistence type="predicted"/>
<reference evidence="2" key="1">
    <citation type="submission" date="2020-04" db="EMBL/GenBank/DDBJ databases">
        <authorList>
            <person name="Alioto T."/>
            <person name="Alioto T."/>
            <person name="Gomez Garrido J."/>
        </authorList>
    </citation>
    <scope>NUCLEOTIDE SEQUENCE</scope>
    <source>
        <strain evidence="2">A484AB</strain>
    </source>
</reference>
<feature type="region of interest" description="Disordered" evidence="1">
    <location>
        <begin position="15"/>
        <end position="109"/>
    </location>
</feature>
<feature type="compositionally biased region" description="Acidic residues" evidence="1">
    <location>
        <begin position="57"/>
        <end position="73"/>
    </location>
</feature>
<evidence type="ECO:0000313" key="3">
    <source>
        <dbReference type="Proteomes" id="UP001152795"/>
    </source>
</evidence>
<evidence type="ECO:0000256" key="1">
    <source>
        <dbReference type="SAM" id="MobiDB-lite"/>
    </source>
</evidence>
<evidence type="ECO:0000313" key="2">
    <source>
        <dbReference type="EMBL" id="CAB4025682.1"/>
    </source>
</evidence>
<dbReference type="PANTHER" id="PTHR33053">
    <property type="entry name" value="PROTEIN, PUTATIVE-RELATED"/>
    <property type="match status" value="1"/>
</dbReference>
<dbReference type="EMBL" id="CACRXK020013754">
    <property type="protein sequence ID" value="CAB4025682.1"/>
    <property type="molecule type" value="Genomic_DNA"/>
</dbReference>
<organism evidence="2 3">
    <name type="scientific">Paramuricea clavata</name>
    <name type="common">Red gorgonian</name>
    <name type="synonym">Violescent sea-whip</name>
    <dbReference type="NCBI Taxonomy" id="317549"/>
    <lineage>
        <taxon>Eukaryota</taxon>
        <taxon>Metazoa</taxon>
        <taxon>Cnidaria</taxon>
        <taxon>Anthozoa</taxon>
        <taxon>Octocorallia</taxon>
        <taxon>Malacalcyonacea</taxon>
        <taxon>Plexauridae</taxon>
        <taxon>Paramuricea</taxon>
    </lineage>
</organism>
<dbReference type="AlphaFoldDB" id="A0A7D9L402"/>
<dbReference type="OrthoDB" id="10062362at2759"/>
<accession>A0A7D9L402</accession>
<sequence length="656" mass="74029">MKPSRAQYRRKWVAAARTLQNTNHHDPNMDNHPTVDQHPNVDFDQLIELPLNPEFPDNSDPDNSDPEIDEEQCEPSRKRLCGAANGSLHDEGDISVAGNECSSDSEDDLNDESLHAELASWANEFKHNAMDSLLALLKNSGHPNLPNSARTLLGTTRSISVQVKSGIDYVYLPLAAELLKHFKRHPPNIVNHIDSLEISLNVDGLPLFKSCNKTLWPVLCAIVNVKPVVVFPVVLAYGKSKPKDLEFLEDVIRDLGDILENGLQDGNRVLPVSLRCVVCDAPARALVKGTKLCSGYFGCDKCAQKGMWVGRVVYPLIRDIDLRSDYSFREQVNEAHHLSVSPFCTLPIDMIKKFPIDYMHQLCLGVTRKLILIWIRGSREVKLSAGQVEEISNRLTGLKPFVPSFFARKPRGMAEIDRWKATEYRQFLVYTGQIVLSGILRPDLYDHFLCLSVASSILICPRLALLHRPYAKQLMEYFVEQGKVLYGNEFQVYNVHSMIHLADEVQEYGSLDACSAFPFENYMQKLKRLVRSGKNPIAQIAKRLSESYGAIPQSREAVISLKKPDNCFILSDSSCCEVLDKSNHPDDGEDKYLCRVYERTEALFDRPCDSRLIRVHKGNPRWTTMKVVSAQSLNKNAMKVDLGPNKIVFMTILHSN</sequence>
<feature type="compositionally biased region" description="Basic and acidic residues" evidence="1">
    <location>
        <begin position="23"/>
        <end position="41"/>
    </location>
</feature>
<name>A0A7D9L402_PARCT</name>
<keyword evidence="3" id="KW-1185">Reference proteome</keyword>
<gene>
    <name evidence="2" type="ORF">PACLA_8A014393</name>
</gene>
<protein>
    <submittedName>
        <fullName evidence="2">Uncharacterized protein</fullName>
    </submittedName>
</protein>
<dbReference type="Proteomes" id="UP001152795">
    <property type="component" value="Unassembled WGS sequence"/>
</dbReference>